<gene>
    <name evidence="7" type="ORF">KTH90_05540</name>
</gene>
<dbReference type="InterPro" id="IPR051798">
    <property type="entry name" value="Class-II_PLP-Dep_Aminotrans"/>
</dbReference>
<name>A0ABS6K4R1_9FIRM</name>
<dbReference type="InterPro" id="IPR015424">
    <property type="entry name" value="PyrdxlP-dep_Trfase"/>
</dbReference>
<evidence type="ECO:0000313" key="7">
    <source>
        <dbReference type="EMBL" id="MBU9725475.1"/>
    </source>
</evidence>
<comment type="caution">
    <text evidence="7">The sequence shown here is derived from an EMBL/GenBank/DDBJ whole genome shotgun (WGS) entry which is preliminary data.</text>
</comment>
<dbReference type="GO" id="GO:0008483">
    <property type="term" value="F:transaminase activity"/>
    <property type="evidence" value="ECO:0007669"/>
    <property type="project" value="UniProtKB-KW"/>
</dbReference>
<keyword evidence="4" id="KW-0456">Lyase</keyword>
<protein>
    <recommendedName>
        <fullName evidence="2">cysteine-S-conjugate beta-lyase</fullName>
        <ecNumber evidence="2">4.4.1.13</ecNumber>
    </recommendedName>
</protein>
<keyword evidence="8" id="KW-1185">Reference proteome</keyword>
<dbReference type="CDD" id="cd00609">
    <property type="entry name" value="AAT_like"/>
    <property type="match status" value="1"/>
</dbReference>
<dbReference type="EC" id="4.4.1.13" evidence="2"/>
<dbReference type="InterPro" id="IPR027619">
    <property type="entry name" value="C-S_lyase_PatB-like"/>
</dbReference>
<comment type="similarity">
    <text evidence="5">Belongs to the class-II pyridoxal-phosphate-dependent aminotransferase family. MalY/PatB cystathionine beta-lyase subfamily.</text>
</comment>
<evidence type="ECO:0000256" key="5">
    <source>
        <dbReference type="ARBA" id="ARBA00037974"/>
    </source>
</evidence>
<dbReference type="Pfam" id="PF00155">
    <property type="entry name" value="Aminotran_1_2"/>
    <property type="match status" value="1"/>
</dbReference>
<dbReference type="InterPro" id="IPR015421">
    <property type="entry name" value="PyrdxlP-dep_Trfase_major"/>
</dbReference>
<evidence type="ECO:0000256" key="1">
    <source>
        <dbReference type="ARBA" id="ARBA00001933"/>
    </source>
</evidence>
<evidence type="ECO:0000313" key="8">
    <source>
        <dbReference type="Proteomes" id="UP001314681"/>
    </source>
</evidence>
<dbReference type="InterPro" id="IPR004839">
    <property type="entry name" value="Aminotransferase_I/II_large"/>
</dbReference>
<evidence type="ECO:0000256" key="2">
    <source>
        <dbReference type="ARBA" id="ARBA00012224"/>
    </source>
</evidence>
<organism evidence="7 8">
    <name type="scientific">Diplocloster modestus</name>
    <dbReference type="NCBI Taxonomy" id="2850322"/>
    <lineage>
        <taxon>Bacteria</taxon>
        <taxon>Bacillati</taxon>
        <taxon>Bacillota</taxon>
        <taxon>Clostridia</taxon>
        <taxon>Lachnospirales</taxon>
        <taxon>Lachnospiraceae</taxon>
        <taxon>Diplocloster</taxon>
    </lineage>
</organism>
<comment type="cofactor">
    <cofactor evidence="1">
        <name>pyridoxal 5'-phosphate</name>
        <dbReference type="ChEBI" id="CHEBI:597326"/>
    </cofactor>
</comment>
<dbReference type="EMBL" id="JAHQCX010000003">
    <property type="protein sequence ID" value="MBU9725475.1"/>
    <property type="molecule type" value="Genomic_DNA"/>
</dbReference>
<dbReference type="Gene3D" id="3.90.1150.10">
    <property type="entry name" value="Aspartate Aminotransferase, domain 1"/>
    <property type="match status" value="1"/>
</dbReference>
<dbReference type="InterPro" id="IPR015422">
    <property type="entry name" value="PyrdxlP-dep_Trfase_small"/>
</dbReference>
<dbReference type="NCBIfam" id="TIGR04350">
    <property type="entry name" value="C_S_lyase_PatB"/>
    <property type="match status" value="1"/>
</dbReference>
<keyword evidence="7" id="KW-0032">Aminotransferase</keyword>
<accession>A0ABS6K4R1</accession>
<dbReference type="PANTHER" id="PTHR43525:SF1">
    <property type="entry name" value="PROTEIN MALY"/>
    <property type="match status" value="1"/>
</dbReference>
<proteinExistence type="inferred from homology"/>
<keyword evidence="3" id="KW-0663">Pyridoxal phosphate</keyword>
<keyword evidence="7" id="KW-0808">Transferase</keyword>
<dbReference type="SUPFAM" id="SSF53383">
    <property type="entry name" value="PLP-dependent transferases"/>
    <property type="match status" value="1"/>
</dbReference>
<sequence length="393" mass="44935">MKTFNFDEIISREGTCSMKWNLEEYFPDAPSDCLPYWIADMEFACADPILEALHKRIDQKILGYTAFYDAEYFEAVQHWFERRHGLTIPRESIFFSPGVVPAIVLLMRVLTRAGEGVIIQQPAYNPFMVKTRANGRQLVVNPLVETDGYYTIDYEGLERCAADPDNHLLLFCNPHNPTGRVWNPEELRKVADICKRHDVTIISDEIHCDLVRGQVTYHPMEKICPEYKDRIITCLSPSKTFNLAGMHLSNIIIHDPAIRRAWLREIDTKGAIGVPNPLAVTAAAAAYNECEEWLAALLQYLDDNLTYLKDFLAKELPLIKFSIPEGTYLAWLDLRAYGMQVEEQEAFMLQKAHLIFDEGYIFGHEGVGFERINVACPRALLEQGMLRLKAALN</sequence>
<dbReference type="PANTHER" id="PTHR43525">
    <property type="entry name" value="PROTEIN MALY"/>
    <property type="match status" value="1"/>
</dbReference>
<dbReference type="Proteomes" id="UP001314681">
    <property type="component" value="Unassembled WGS sequence"/>
</dbReference>
<dbReference type="RefSeq" id="WP_158350735.1">
    <property type="nucleotide sequence ID" value="NZ_JAHQCX010000003.1"/>
</dbReference>
<evidence type="ECO:0000256" key="4">
    <source>
        <dbReference type="ARBA" id="ARBA00023239"/>
    </source>
</evidence>
<reference evidence="7 8" key="1">
    <citation type="submission" date="2021-06" db="EMBL/GenBank/DDBJ databases">
        <title>Description of novel taxa of the family Lachnospiraceae.</title>
        <authorList>
            <person name="Chaplin A.V."/>
            <person name="Sokolova S.R."/>
            <person name="Pikina A.P."/>
            <person name="Korzhanova M."/>
            <person name="Belova V."/>
            <person name="Korostin D."/>
            <person name="Efimov B.A."/>
        </authorList>
    </citation>
    <scope>NUCLEOTIDE SEQUENCE [LARGE SCALE GENOMIC DNA]</scope>
    <source>
        <strain evidence="7 8">ASD4241</strain>
    </source>
</reference>
<feature type="domain" description="Aminotransferase class I/classII large" evidence="6">
    <location>
        <begin position="49"/>
        <end position="383"/>
    </location>
</feature>
<evidence type="ECO:0000259" key="6">
    <source>
        <dbReference type="Pfam" id="PF00155"/>
    </source>
</evidence>
<evidence type="ECO:0000256" key="3">
    <source>
        <dbReference type="ARBA" id="ARBA00022898"/>
    </source>
</evidence>
<dbReference type="Gene3D" id="3.40.640.10">
    <property type="entry name" value="Type I PLP-dependent aspartate aminotransferase-like (Major domain)"/>
    <property type="match status" value="1"/>
</dbReference>